<feature type="compositionally biased region" description="Pro residues" evidence="1">
    <location>
        <begin position="23"/>
        <end position="33"/>
    </location>
</feature>
<sequence>MSADKPVCATCAQVIIGITGAGPSPPVSPPVRTPPQTTYGHPDFVPQTPGPQTFFRAPATSTGSAVQSPTVERGVVYSPSDYGSSSPPPERDRAMAMTSSGRHITFPLGFQSLRVVPEDPFSDSDRVSAPHGFASPGADDPATIAARIKSGSFPNNAGPRSGSMHRLGRDSHAISGPVLDTSPPPAIRHWGAHMIDAVPDPPFLAAALRGEGDGPSLETAIKYVPFTEPAKHIHPAAVGVIRITNIPYATSKPEIIAAIGRNVRIIAQPPGTPFNAIHIIMDRGTGKTLDCFVEVEDKNEAQNAVNNFQSRRSRGRAPRVGDRHINIEVSSVEVLMKRLFPKANCIQWWGAIPVAYQPSEEYNSGFQGFVTIEELSQLLKHADNPTRSPFTNRAVNRAYETLISMLFKYPWYKPEMITFRERAALFKTTCQMLKALLKFVGNGVDPVQLTQPLLQELVCAALTVPFGHKDKYAIAEMVHQAGFGHLIASIGYQPMTEHSKHWPFEVLDKKAGVRNEVFYWYASQLHKSTTVDVSLDITDEEAVDLSTNPFGALKVRYPCDIRRMTLAEVTDNEWDTITRSLYHVLKKFSPVQKQLTASSSDVPALPEDASKKALIVKGKAQNLSPVSPVQSEAGGVLLGLGDRSLSSGLLSNASAKTATSGGLARSTSVQNGWVPYRPQRTNDGFDSIAERLASVNVGTRRVTSPAAHQEGIQPQTAWSPTSSEDSVTGNPDLGSPIPAPRRGLSTNRFYDKRAGFIGPAGYYMGFSSKNNSPVKSGSQGGKSAFDPAPGAHLRKPVGTTSGMDPMKQRDPSSQPNAGNAYHEAPTHGSKRSIYELPAESKPFPTFELPAQFSGGLKAPNLTAAPGTTTNRAPSPPRSPLFTRISEHFPSLGSMPLQAVLGRSKRSTSPNKLTKTRLAENTDASAQSSKSSGSLNPGATPFTSPLEGLGANVPRSSIPGTSGGVKVEKQTGRLSFAQIAAKRGITIGGKEKEKKDAKGKGIVKEADQGWDP</sequence>
<feature type="compositionally biased region" description="Low complexity" evidence="1">
    <location>
        <begin position="924"/>
        <end position="933"/>
    </location>
</feature>
<proteinExistence type="predicted"/>
<organism evidence="2 3">
    <name type="scientific">Sphaceloma murrayae</name>
    <dbReference type="NCBI Taxonomy" id="2082308"/>
    <lineage>
        <taxon>Eukaryota</taxon>
        <taxon>Fungi</taxon>
        <taxon>Dikarya</taxon>
        <taxon>Ascomycota</taxon>
        <taxon>Pezizomycotina</taxon>
        <taxon>Dothideomycetes</taxon>
        <taxon>Dothideomycetidae</taxon>
        <taxon>Myriangiales</taxon>
        <taxon>Elsinoaceae</taxon>
        <taxon>Sphaceloma</taxon>
    </lineage>
</organism>
<dbReference type="Gene3D" id="3.30.70.330">
    <property type="match status" value="1"/>
</dbReference>
<dbReference type="AlphaFoldDB" id="A0A2K1QIY0"/>
<evidence type="ECO:0000256" key="1">
    <source>
        <dbReference type="SAM" id="MobiDB-lite"/>
    </source>
</evidence>
<feature type="region of interest" description="Disordered" evidence="1">
    <location>
        <begin position="772"/>
        <end position="828"/>
    </location>
</feature>
<dbReference type="SUPFAM" id="SSF54928">
    <property type="entry name" value="RNA-binding domain, RBD"/>
    <property type="match status" value="1"/>
</dbReference>
<accession>A0A2K1QIY0</accession>
<protein>
    <submittedName>
        <fullName evidence="2">Epithelial splicing regulatory protein 1</fullName>
    </submittedName>
</protein>
<dbReference type="Proteomes" id="UP000243797">
    <property type="component" value="Unassembled WGS sequence"/>
</dbReference>
<comment type="caution">
    <text evidence="2">The sequence shown here is derived from an EMBL/GenBank/DDBJ whole genome shotgun (WGS) entry which is preliminary data.</text>
</comment>
<dbReference type="InterPro" id="IPR035979">
    <property type="entry name" value="RBD_domain_sf"/>
</dbReference>
<feature type="region of interest" description="Disordered" evidence="1">
    <location>
        <begin position="75"/>
        <end position="94"/>
    </location>
</feature>
<feature type="region of interest" description="Disordered" evidence="1">
    <location>
        <begin position="121"/>
        <end position="182"/>
    </location>
</feature>
<feature type="compositionally biased region" description="Polar residues" evidence="1">
    <location>
        <begin position="712"/>
        <end position="729"/>
    </location>
</feature>
<feature type="region of interest" description="Disordered" evidence="1">
    <location>
        <begin position="700"/>
        <end position="746"/>
    </location>
</feature>
<name>A0A2K1QIY0_9PEZI</name>
<dbReference type="OrthoDB" id="336240at2759"/>
<feature type="region of interest" description="Disordered" evidence="1">
    <location>
        <begin position="857"/>
        <end position="883"/>
    </location>
</feature>
<dbReference type="STRING" id="2082308.A0A2K1QIY0"/>
<evidence type="ECO:0000313" key="2">
    <source>
        <dbReference type="EMBL" id="PNS14803.1"/>
    </source>
</evidence>
<dbReference type="GO" id="GO:0003676">
    <property type="term" value="F:nucleic acid binding"/>
    <property type="evidence" value="ECO:0007669"/>
    <property type="project" value="InterPro"/>
</dbReference>
<feature type="compositionally biased region" description="Low complexity" evidence="1">
    <location>
        <begin position="75"/>
        <end position="85"/>
    </location>
</feature>
<reference evidence="2 3" key="1">
    <citation type="submission" date="2017-06" db="EMBL/GenBank/DDBJ databases">
        <title>Draft genome sequence of a variant of Elsinoe murrayae.</title>
        <authorList>
            <person name="Cheng Q."/>
        </authorList>
    </citation>
    <scope>NUCLEOTIDE SEQUENCE [LARGE SCALE GENOMIC DNA]</scope>
    <source>
        <strain evidence="2 3">CQ-2017a</strain>
    </source>
</reference>
<keyword evidence="3" id="KW-1185">Reference proteome</keyword>
<feature type="region of interest" description="Disordered" evidence="1">
    <location>
        <begin position="19"/>
        <end position="42"/>
    </location>
</feature>
<feature type="region of interest" description="Disordered" evidence="1">
    <location>
        <begin position="898"/>
        <end position="965"/>
    </location>
</feature>
<dbReference type="EMBL" id="NKHZ01000081">
    <property type="protein sequence ID" value="PNS14803.1"/>
    <property type="molecule type" value="Genomic_DNA"/>
</dbReference>
<dbReference type="InParanoid" id="A0A2K1QIY0"/>
<gene>
    <name evidence="2" type="ORF">CAC42_2032</name>
</gene>
<feature type="region of interest" description="Disordered" evidence="1">
    <location>
        <begin position="988"/>
        <end position="1011"/>
    </location>
</feature>
<evidence type="ECO:0000313" key="3">
    <source>
        <dbReference type="Proteomes" id="UP000243797"/>
    </source>
</evidence>
<dbReference type="InterPro" id="IPR012677">
    <property type="entry name" value="Nucleotide-bd_a/b_plait_sf"/>
</dbReference>